<dbReference type="EMBL" id="AP027924">
    <property type="protein sequence ID" value="BED91902.1"/>
    <property type="molecule type" value="Genomic_DNA"/>
</dbReference>
<feature type="region of interest" description="Disordered" evidence="1">
    <location>
        <begin position="127"/>
        <end position="166"/>
    </location>
</feature>
<evidence type="ECO:0000256" key="1">
    <source>
        <dbReference type="SAM" id="MobiDB-lite"/>
    </source>
</evidence>
<feature type="compositionally biased region" description="Basic and acidic residues" evidence="1">
    <location>
        <begin position="127"/>
        <end position="149"/>
    </location>
</feature>
<gene>
    <name evidence="2" type="ORF">CfP315_0449</name>
</gene>
<sequence length="166" mass="18645">MGIFEDFFVKAKSAFEIVGAKAGRFIDVSKLKIDIADLENKKRSEFEKIGRLFYQQNKKGCEKCDKDEDLIGASFARIENLEARISKIYEEVDLIKNKIVCNSCNSRNDKKSSYCSKCGEGLSVTRDENCSNKDSSCDKGQKKCKDREFSCGNSKSVGNSLEDSNN</sequence>
<proteinExistence type="predicted"/>
<evidence type="ECO:0008006" key="3">
    <source>
        <dbReference type="Google" id="ProtNLM"/>
    </source>
</evidence>
<dbReference type="Proteomes" id="UP001337580">
    <property type="component" value="Chromosome"/>
</dbReference>
<protein>
    <recommendedName>
        <fullName evidence="3">Zinc ribbon domain-containing protein</fullName>
    </recommendedName>
</protein>
<evidence type="ECO:0000313" key="2">
    <source>
        <dbReference type="EMBL" id="BED91902.1"/>
    </source>
</evidence>
<dbReference type="KEGG" id="ips:CfP315_0449"/>
<name>A0AA48KYI5_9FIRM</name>
<feature type="compositionally biased region" description="Polar residues" evidence="1">
    <location>
        <begin position="151"/>
        <end position="166"/>
    </location>
</feature>
<accession>A0AA48KYI5</accession>
<organism evidence="2">
    <name type="scientific">Candidatus Improbicoccus pseudotrichonymphae</name>
    <dbReference type="NCBI Taxonomy" id="3033792"/>
    <lineage>
        <taxon>Bacteria</taxon>
        <taxon>Bacillati</taxon>
        <taxon>Bacillota</taxon>
        <taxon>Clostridia</taxon>
        <taxon>Candidatus Improbicoccus</taxon>
    </lineage>
</organism>
<reference evidence="2" key="1">
    <citation type="journal article" date="2023" name="ISME J.">
        <title>Emergence of putative energy parasites within Clostridia revealed by genome analysis of a novel endosymbiotic clade.</title>
        <authorList>
            <person name="Takahashi K."/>
            <person name="Kuwahara H."/>
            <person name="Horikawa Y."/>
            <person name="Izawa K."/>
            <person name="Kato D."/>
            <person name="Inagaki T."/>
            <person name="Yuki M."/>
            <person name="Ohkuma M."/>
            <person name="Hongoh Y."/>
        </authorList>
    </citation>
    <scope>NUCLEOTIDE SEQUENCE</scope>
    <source>
        <strain evidence="2">CfP3-15</strain>
    </source>
</reference>
<dbReference type="AlphaFoldDB" id="A0AA48KYI5"/>